<proteinExistence type="predicted"/>
<evidence type="ECO:0000313" key="2">
    <source>
        <dbReference type="Proteomes" id="UP000238479"/>
    </source>
</evidence>
<reference evidence="1 2" key="1">
    <citation type="journal article" date="2018" name="Nat. Genet.">
        <title>The Rosa genome provides new insights in the design of modern roses.</title>
        <authorList>
            <person name="Bendahmane M."/>
        </authorList>
    </citation>
    <scope>NUCLEOTIDE SEQUENCE [LARGE SCALE GENOMIC DNA]</scope>
    <source>
        <strain evidence="2">cv. Old Blush</strain>
    </source>
</reference>
<dbReference type="Proteomes" id="UP000238479">
    <property type="component" value="Chromosome 5"/>
</dbReference>
<evidence type="ECO:0000313" key="1">
    <source>
        <dbReference type="EMBL" id="PRQ33808.1"/>
    </source>
</evidence>
<dbReference type="Gramene" id="PRQ33808">
    <property type="protein sequence ID" value="PRQ33808"/>
    <property type="gene ID" value="RchiOBHm_Chr5g0061741"/>
</dbReference>
<name>A0A2P6QHZ6_ROSCH</name>
<keyword evidence="2" id="KW-1185">Reference proteome</keyword>
<protein>
    <submittedName>
        <fullName evidence="1">Uncharacterized protein</fullName>
    </submittedName>
</protein>
<dbReference type="EMBL" id="PDCK01000043">
    <property type="protein sequence ID" value="PRQ33808.1"/>
    <property type="molecule type" value="Genomic_DNA"/>
</dbReference>
<accession>A0A2P6QHZ6</accession>
<organism evidence="1 2">
    <name type="scientific">Rosa chinensis</name>
    <name type="common">China rose</name>
    <dbReference type="NCBI Taxonomy" id="74649"/>
    <lineage>
        <taxon>Eukaryota</taxon>
        <taxon>Viridiplantae</taxon>
        <taxon>Streptophyta</taxon>
        <taxon>Embryophyta</taxon>
        <taxon>Tracheophyta</taxon>
        <taxon>Spermatophyta</taxon>
        <taxon>Magnoliopsida</taxon>
        <taxon>eudicotyledons</taxon>
        <taxon>Gunneridae</taxon>
        <taxon>Pentapetalae</taxon>
        <taxon>rosids</taxon>
        <taxon>fabids</taxon>
        <taxon>Rosales</taxon>
        <taxon>Rosaceae</taxon>
        <taxon>Rosoideae</taxon>
        <taxon>Rosoideae incertae sedis</taxon>
        <taxon>Rosa</taxon>
    </lineage>
</organism>
<sequence length="56" mass="6552">MESPNLKMIENPDSKFMLFPNRPILPPKRGEIRKKIFNDLLSSLCSMTRRKKMEGS</sequence>
<gene>
    <name evidence="1" type="ORF">RchiOBHm_Chr5g0061741</name>
</gene>
<dbReference type="AlphaFoldDB" id="A0A2P6QHZ6"/>
<comment type="caution">
    <text evidence="1">The sequence shown here is derived from an EMBL/GenBank/DDBJ whole genome shotgun (WGS) entry which is preliminary data.</text>
</comment>